<dbReference type="PANTHER" id="PTHR42945:SF1">
    <property type="entry name" value="HISTIDINE BIOSYNTHESIS BIFUNCTIONAL PROTEIN HIS7"/>
    <property type="match status" value="1"/>
</dbReference>
<feature type="region of interest" description="Phosphoribosyl-AMP cyclohydrolase" evidence="15">
    <location>
        <begin position="1"/>
        <end position="134"/>
    </location>
</feature>
<evidence type="ECO:0000256" key="7">
    <source>
        <dbReference type="ARBA" id="ARBA00008299"/>
    </source>
</evidence>
<dbReference type="Proteomes" id="UP000006898">
    <property type="component" value="Chromosome"/>
</dbReference>
<dbReference type="HAMAP" id="MF_01020">
    <property type="entry name" value="HisE"/>
    <property type="match status" value="1"/>
</dbReference>
<dbReference type="GO" id="GO:0004635">
    <property type="term" value="F:phosphoribosyl-AMP cyclohydrolase activity"/>
    <property type="evidence" value="ECO:0007669"/>
    <property type="project" value="UniProtKB-UniRule"/>
</dbReference>
<evidence type="ECO:0000256" key="6">
    <source>
        <dbReference type="ARBA" id="ARBA00007731"/>
    </source>
</evidence>
<dbReference type="SUPFAM" id="SSF141734">
    <property type="entry name" value="HisI-like"/>
    <property type="match status" value="1"/>
</dbReference>
<evidence type="ECO:0000256" key="13">
    <source>
        <dbReference type="ARBA" id="ARBA00023102"/>
    </source>
</evidence>
<organism evidence="17 18">
    <name type="scientific">Methylomirabilis oxygeniifera</name>
    <dbReference type="NCBI Taxonomy" id="671143"/>
    <lineage>
        <taxon>Bacteria</taxon>
        <taxon>Candidatus Methylomirabilota</taxon>
        <taxon>Candidatus Methylomirabilia</taxon>
        <taxon>Candidatus Methylomirabilales</taxon>
        <taxon>Candidatus Methylomirabilaceae</taxon>
        <taxon>Candidatus Methylomirabilis</taxon>
    </lineage>
</organism>
<comment type="pathway">
    <text evidence="5 15">Amino-acid biosynthesis; L-histidine biosynthesis; L-histidine from 5-phospho-alpha-D-ribose 1-diphosphate: step 2/9.</text>
</comment>
<feature type="domain" description="Phosphoribosyl-AMP cyclohydrolase" evidence="16">
    <location>
        <begin position="32"/>
        <end position="104"/>
    </location>
</feature>
<dbReference type="Pfam" id="PF01503">
    <property type="entry name" value="PRA-PH"/>
    <property type="match status" value="1"/>
</dbReference>
<dbReference type="Pfam" id="PF01502">
    <property type="entry name" value="PRA-CH"/>
    <property type="match status" value="1"/>
</dbReference>
<name>D5MHZ5_METO1</name>
<evidence type="ECO:0000256" key="14">
    <source>
        <dbReference type="ARBA" id="ARBA00023268"/>
    </source>
</evidence>
<dbReference type="InterPro" id="IPR026660">
    <property type="entry name" value="PRA-CH"/>
</dbReference>
<keyword evidence="14 15" id="KW-0511">Multifunctional enzyme</keyword>
<evidence type="ECO:0000256" key="5">
    <source>
        <dbReference type="ARBA" id="ARBA00005204"/>
    </source>
</evidence>
<dbReference type="InterPro" id="IPR002496">
    <property type="entry name" value="PRib_AMP_CycHydrolase_dom"/>
</dbReference>
<dbReference type="AlphaFoldDB" id="D5MHZ5"/>
<comment type="similarity">
    <text evidence="7 15">In the N-terminal section; belongs to the PRA-CH family.</text>
</comment>
<comment type="catalytic activity">
    <reaction evidence="2 15">
        <text>1-(5-phospho-beta-D-ribosyl)-ATP + H2O = 1-(5-phospho-beta-D-ribosyl)-5'-AMP + diphosphate + H(+)</text>
        <dbReference type="Rhea" id="RHEA:22828"/>
        <dbReference type="ChEBI" id="CHEBI:15377"/>
        <dbReference type="ChEBI" id="CHEBI:15378"/>
        <dbReference type="ChEBI" id="CHEBI:33019"/>
        <dbReference type="ChEBI" id="CHEBI:59457"/>
        <dbReference type="ChEBI" id="CHEBI:73183"/>
        <dbReference type="EC" id="3.6.1.31"/>
    </reaction>
</comment>
<keyword evidence="12 15" id="KW-0067">ATP-binding</keyword>
<dbReference type="KEGG" id="mox:DAMO_2236"/>
<evidence type="ECO:0000256" key="15">
    <source>
        <dbReference type="HAMAP-Rule" id="MF_01019"/>
    </source>
</evidence>
<dbReference type="GO" id="GO:0000105">
    <property type="term" value="P:L-histidine biosynthetic process"/>
    <property type="evidence" value="ECO:0007669"/>
    <property type="project" value="UniProtKB-UniRule"/>
</dbReference>
<dbReference type="NCBIfam" id="NF000768">
    <property type="entry name" value="PRK00051.1"/>
    <property type="match status" value="1"/>
</dbReference>
<dbReference type="HAMAP" id="MF_01019">
    <property type="entry name" value="HisIE"/>
    <property type="match status" value="1"/>
</dbReference>
<dbReference type="NCBIfam" id="NF002747">
    <property type="entry name" value="PRK02759.1"/>
    <property type="match status" value="1"/>
</dbReference>
<dbReference type="GO" id="GO:0005524">
    <property type="term" value="F:ATP binding"/>
    <property type="evidence" value="ECO:0007669"/>
    <property type="project" value="UniProtKB-KW"/>
</dbReference>
<dbReference type="NCBIfam" id="NF001611">
    <property type="entry name" value="PRK00400.1-3"/>
    <property type="match status" value="1"/>
</dbReference>
<comment type="subcellular location">
    <subcellularLocation>
        <location evidence="3 15">Cytoplasm</location>
    </subcellularLocation>
</comment>
<dbReference type="Gene3D" id="3.10.20.810">
    <property type="entry name" value="Phosphoribosyl-AMP cyclohydrolase"/>
    <property type="match status" value="1"/>
</dbReference>
<comment type="similarity">
    <text evidence="6 15">In the C-terminal section; belongs to the PRA-PH family.</text>
</comment>
<keyword evidence="9 15" id="KW-0028">Amino-acid biosynthesis</keyword>
<dbReference type="eggNOG" id="COG0140">
    <property type="taxonomic scope" value="Bacteria"/>
</dbReference>
<evidence type="ECO:0000256" key="4">
    <source>
        <dbReference type="ARBA" id="ARBA00005169"/>
    </source>
</evidence>
<gene>
    <name evidence="15 17" type="primary">hisI</name>
    <name evidence="15" type="synonym">hisIE</name>
    <name evidence="17" type="ORF">DAMO_2236</name>
</gene>
<evidence type="ECO:0000256" key="8">
    <source>
        <dbReference type="ARBA" id="ARBA00022490"/>
    </source>
</evidence>
<evidence type="ECO:0000256" key="3">
    <source>
        <dbReference type="ARBA" id="ARBA00004496"/>
    </source>
</evidence>
<dbReference type="EC" id="3.5.4.19" evidence="15"/>
<protein>
    <recommendedName>
        <fullName evidence="15">Histidine biosynthesis bifunctional protein HisIE</fullName>
    </recommendedName>
    <domain>
        <recommendedName>
            <fullName evidence="15">Phosphoribosyl-AMP cyclohydrolase</fullName>
            <shortName evidence="15">PRA-CH</shortName>
            <ecNumber evidence="15">3.5.4.19</ecNumber>
        </recommendedName>
    </domain>
    <domain>
        <recommendedName>
            <fullName evidence="15">Phosphoribosyl-ATP pyrophosphatase</fullName>
            <shortName evidence="15">PRA-PH</shortName>
            <ecNumber evidence="15">3.6.1.31</ecNumber>
        </recommendedName>
    </domain>
</protein>
<dbReference type="eggNOG" id="COG0139">
    <property type="taxonomic scope" value="Bacteria"/>
</dbReference>
<evidence type="ECO:0000256" key="10">
    <source>
        <dbReference type="ARBA" id="ARBA00022741"/>
    </source>
</evidence>
<dbReference type="SUPFAM" id="SSF101386">
    <property type="entry name" value="all-alpha NTP pyrophosphatases"/>
    <property type="match status" value="1"/>
</dbReference>
<comment type="pathway">
    <text evidence="4 15">Amino-acid biosynthesis; L-histidine biosynthesis; L-histidine from 5-phospho-alpha-D-ribose 1-diphosphate: step 3/9.</text>
</comment>
<proteinExistence type="inferred from homology"/>
<evidence type="ECO:0000256" key="12">
    <source>
        <dbReference type="ARBA" id="ARBA00022840"/>
    </source>
</evidence>
<dbReference type="NCBIfam" id="TIGR03188">
    <property type="entry name" value="histidine_hisI"/>
    <property type="match status" value="1"/>
</dbReference>
<dbReference type="InterPro" id="IPR038019">
    <property type="entry name" value="PRib_AMP_CycHydrolase_sf"/>
</dbReference>
<comment type="catalytic activity">
    <reaction evidence="1 15">
        <text>1-(5-phospho-beta-D-ribosyl)-5'-AMP + H2O = 1-(5-phospho-beta-D-ribosyl)-5-[(5-phospho-beta-D-ribosylamino)methylideneamino]imidazole-4-carboxamide</text>
        <dbReference type="Rhea" id="RHEA:20049"/>
        <dbReference type="ChEBI" id="CHEBI:15377"/>
        <dbReference type="ChEBI" id="CHEBI:58435"/>
        <dbReference type="ChEBI" id="CHEBI:59457"/>
        <dbReference type="EC" id="3.5.4.19"/>
    </reaction>
</comment>
<evidence type="ECO:0000256" key="1">
    <source>
        <dbReference type="ARBA" id="ARBA00000024"/>
    </source>
</evidence>
<dbReference type="PATRIC" id="fig|671143.5.peg.1970"/>
<dbReference type="EC" id="3.6.1.31" evidence="15"/>
<evidence type="ECO:0000259" key="16">
    <source>
        <dbReference type="Pfam" id="PF01502"/>
    </source>
</evidence>
<dbReference type="InterPro" id="IPR021130">
    <property type="entry name" value="PRib-ATP_PPHydrolase-like"/>
</dbReference>
<dbReference type="CDD" id="cd11534">
    <property type="entry name" value="NTP-PPase_HisIE_like"/>
    <property type="match status" value="1"/>
</dbReference>
<dbReference type="InterPro" id="IPR023019">
    <property type="entry name" value="His_synth_HisIE"/>
</dbReference>
<feature type="region of interest" description="Phosphoribosyl-ATP pyrophosphohydrolase" evidence="15">
    <location>
        <begin position="135"/>
        <end position="231"/>
    </location>
</feature>
<keyword evidence="8 15" id="KW-0963">Cytoplasm</keyword>
<dbReference type="GO" id="GO:0005737">
    <property type="term" value="C:cytoplasm"/>
    <property type="evidence" value="ECO:0007669"/>
    <property type="project" value="UniProtKB-SubCell"/>
</dbReference>
<dbReference type="FunFam" id="3.10.20.810:FF:000001">
    <property type="entry name" value="Histidine biosynthesis bifunctional protein HisIE"/>
    <property type="match status" value="1"/>
</dbReference>
<keyword evidence="13 15" id="KW-0368">Histidine biosynthesis</keyword>
<dbReference type="STRING" id="671143.DAMO_2236"/>
<dbReference type="PANTHER" id="PTHR42945">
    <property type="entry name" value="HISTIDINE BIOSYNTHESIS BIFUNCTIONAL PROTEIN"/>
    <property type="match status" value="1"/>
</dbReference>
<evidence type="ECO:0000313" key="17">
    <source>
        <dbReference type="EMBL" id="CBE69286.1"/>
    </source>
</evidence>
<dbReference type="HOGENOM" id="CLU_048577_3_1_0"/>
<accession>D5MHZ5</accession>
<dbReference type="EMBL" id="FP565575">
    <property type="protein sequence ID" value="CBE69286.1"/>
    <property type="molecule type" value="Genomic_DNA"/>
</dbReference>
<reference evidence="17 18" key="1">
    <citation type="journal article" date="2010" name="Nature">
        <title>Nitrite-driven anaerobic methane oxidation by oxygenic bacteria.</title>
        <authorList>
            <person name="Ettwig K.F."/>
            <person name="Butler M.K."/>
            <person name="Le Paslier D."/>
            <person name="Pelletier E."/>
            <person name="Mangenot S."/>
            <person name="Kuypers M.M.M."/>
            <person name="Schreiber F."/>
            <person name="Dutilh B.E."/>
            <person name="Zedelius J."/>
            <person name="de Beer D."/>
            <person name="Gloerich J."/>
            <person name="Wessels H.J.C.T."/>
            <person name="van Allen T."/>
            <person name="Luesken F."/>
            <person name="Wu M."/>
            <person name="van de Pas-Schoonen K.T."/>
            <person name="Op den Camp H.J.M."/>
            <person name="Janssen-Megens E.M."/>
            <person name="Francoijs K-J."/>
            <person name="Stunnenberg H."/>
            <person name="Weissenbach J."/>
            <person name="Jetten M.S.M."/>
            <person name="Strous M."/>
        </authorList>
    </citation>
    <scope>NUCLEOTIDE SEQUENCE [LARGE SCALE GENOMIC DNA]</scope>
</reference>
<keyword evidence="11 15" id="KW-0378">Hydrolase</keyword>
<dbReference type="GO" id="GO:0004636">
    <property type="term" value="F:phosphoribosyl-ATP diphosphatase activity"/>
    <property type="evidence" value="ECO:0007669"/>
    <property type="project" value="UniProtKB-UniRule"/>
</dbReference>
<evidence type="ECO:0000313" key="18">
    <source>
        <dbReference type="Proteomes" id="UP000006898"/>
    </source>
</evidence>
<sequence>MERFDRAQIRFDASGLIPAIVQDAESGQVLTLAYMNEESLRLTVETGLTHFYSRSRQRIWQKGEESGHIQRVREIYVDCDEDTLLVKAEQVVAACHTGRRSCFFRRLHPDSEVPEELARQQFDPEAVYGGSLAILQQIFEVIKDRQARPQPDSYVSGLFAKGQDQILKKVGEEATELVVASKNGDSGEIVYEAADLWFHALVLLGYHGIAPSEVARELRKRYGKKSKAEYR</sequence>
<dbReference type="UniPathway" id="UPA00031">
    <property type="reaction ID" value="UER00007"/>
</dbReference>
<keyword evidence="10 15" id="KW-0547">Nucleotide-binding</keyword>
<evidence type="ECO:0000256" key="2">
    <source>
        <dbReference type="ARBA" id="ARBA00001460"/>
    </source>
</evidence>
<evidence type="ECO:0000256" key="11">
    <source>
        <dbReference type="ARBA" id="ARBA00022801"/>
    </source>
</evidence>
<dbReference type="HAMAP" id="MF_01021">
    <property type="entry name" value="HisI"/>
    <property type="match status" value="1"/>
</dbReference>
<evidence type="ECO:0000256" key="9">
    <source>
        <dbReference type="ARBA" id="ARBA00022605"/>
    </source>
</evidence>
<dbReference type="InterPro" id="IPR008179">
    <property type="entry name" value="HisE"/>
</dbReference>
<dbReference type="Gene3D" id="1.10.287.1080">
    <property type="entry name" value="MazG-like"/>
    <property type="match status" value="1"/>
</dbReference>